<evidence type="ECO:0000313" key="3">
    <source>
        <dbReference type="Proteomes" id="UP001153069"/>
    </source>
</evidence>
<dbReference type="Proteomes" id="UP001153069">
    <property type="component" value="Unassembled WGS sequence"/>
</dbReference>
<gene>
    <name evidence="2" type="ORF">SEMRO_15_G010990.1</name>
</gene>
<protein>
    <submittedName>
        <fullName evidence="2">Uncharacterized protein</fullName>
    </submittedName>
</protein>
<feature type="transmembrane region" description="Helical" evidence="1">
    <location>
        <begin position="337"/>
        <end position="363"/>
    </location>
</feature>
<organism evidence="2 3">
    <name type="scientific">Seminavis robusta</name>
    <dbReference type="NCBI Taxonomy" id="568900"/>
    <lineage>
        <taxon>Eukaryota</taxon>
        <taxon>Sar</taxon>
        <taxon>Stramenopiles</taxon>
        <taxon>Ochrophyta</taxon>
        <taxon>Bacillariophyta</taxon>
        <taxon>Bacillariophyceae</taxon>
        <taxon>Bacillariophycidae</taxon>
        <taxon>Naviculales</taxon>
        <taxon>Naviculaceae</taxon>
        <taxon>Seminavis</taxon>
    </lineage>
</organism>
<reference evidence="2" key="1">
    <citation type="submission" date="2020-06" db="EMBL/GenBank/DDBJ databases">
        <authorList>
            <consortium name="Plant Systems Biology data submission"/>
        </authorList>
    </citation>
    <scope>NUCLEOTIDE SEQUENCE</scope>
    <source>
        <strain evidence="2">D6</strain>
    </source>
</reference>
<comment type="caution">
    <text evidence="2">The sequence shown here is derived from an EMBL/GenBank/DDBJ whole genome shotgun (WGS) entry which is preliminary data.</text>
</comment>
<proteinExistence type="predicted"/>
<dbReference type="EMBL" id="CAICTM010000015">
    <property type="protein sequence ID" value="CAB9497145.1"/>
    <property type="molecule type" value="Genomic_DNA"/>
</dbReference>
<evidence type="ECO:0000256" key="1">
    <source>
        <dbReference type="SAM" id="Phobius"/>
    </source>
</evidence>
<keyword evidence="1" id="KW-0812">Transmembrane</keyword>
<dbReference type="AlphaFoldDB" id="A0A9N8D8G2"/>
<keyword evidence="3" id="KW-1185">Reference proteome</keyword>
<name>A0A9N8D8G2_9STRA</name>
<accession>A0A9N8D8G2</accession>
<keyword evidence="1" id="KW-0472">Membrane</keyword>
<sequence length="407" mass="44789">MASETASFTVAFRLEFADSAGITWNLIRRTITFVDILLQKRAVKAIKDVAENNEALVALKDTVVVRSKSRVNEICNDLFRQQGNSTGAAKGTKHYCANMEATISMLELLDAPAMSSDRNSLLQSVLGEAIQSYIQNEEYPVFVENLQLTYEAPLWVSTHGLAVFLTGAIDAEMDPSAQESFSDSVLRFLSASTPTGNILDSQVVITKQRLFHGFDHEGNVLIVNPDFAATLQVYVTFLQGGPAEVDWFADGYTTTTSEEYQRNILSSFATSSETLVRDYLWNRDTFFSGVHTVQAMIVDEYPTAAPSTPDPIFAATQPPSKAAVASLTSFYKEPEGALNFTAVAVSMAALHSLIMLLSAIVVFRAHHRKISQGKDVISQRKFEHSTQRTVAVEFDDAPDTPEVECKL</sequence>
<keyword evidence="1" id="KW-1133">Transmembrane helix</keyword>
<evidence type="ECO:0000313" key="2">
    <source>
        <dbReference type="EMBL" id="CAB9497145.1"/>
    </source>
</evidence>